<dbReference type="GO" id="GO:0055085">
    <property type="term" value="P:transmembrane transport"/>
    <property type="evidence" value="ECO:0007669"/>
    <property type="project" value="InterPro"/>
</dbReference>
<dbReference type="SUPFAM" id="SSF161098">
    <property type="entry name" value="MetI-like"/>
    <property type="match status" value="1"/>
</dbReference>
<evidence type="ECO:0000256" key="3">
    <source>
        <dbReference type="ARBA" id="ARBA00022692"/>
    </source>
</evidence>
<evidence type="ECO:0000313" key="9">
    <source>
        <dbReference type="Proteomes" id="UP000003835"/>
    </source>
</evidence>
<evidence type="ECO:0000256" key="1">
    <source>
        <dbReference type="ARBA" id="ARBA00004141"/>
    </source>
</evidence>
<dbReference type="OrthoDB" id="9801163at2"/>
<dbReference type="GO" id="GO:0005886">
    <property type="term" value="C:plasma membrane"/>
    <property type="evidence" value="ECO:0007669"/>
    <property type="project" value="UniProtKB-SubCell"/>
</dbReference>
<dbReference type="InterPro" id="IPR035906">
    <property type="entry name" value="MetI-like_sf"/>
</dbReference>
<dbReference type="GO" id="GO:0031460">
    <property type="term" value="P:glycine betaine transport"/>
    <property type="evidence" value="ECO:0007669"/>
    <property type="project" value="TreeGrafter"/>
</dbReference>
<dbReference type="Proteomes" id="UP000003835">
    <property type="component" value="Unassembled WGS sequence"/>
</dbReference>
<dbReference type="InterPro" id="IPR051204">
    <property type="entry name" value="ABC_transp_perm/SBD"/>
</dbReference>
<comment type="similarity">
    <text evidence="6">Belongs to the binding-protein-dependent transport system permease family.</text>
</comment>
<dbReference type="eggNOG" id="COG1174">
    <property type="taxonomic scope" value="Bacteria"/>
</dbReference>
<proteinExistence type="inferred from homology"/>
<dbReference type="HOGENOM" id="CLU_046113_7_2_3"/>
<evidence type="ECO:0000256" key="4">
    <source>
        <dbReference type="ARBA" id="ARBA00022989"/>
    </source>
</evidence>
<evidence type="ECO:0000256" key="2">
    <source>
        <dbReference type="ARBA" id="ARBA00022448"/>
    </source>
</evidence>
<dbReference type="PANTHER" id="PTHR30177">
    <property type="entry name" value="GLYCINE BETAINE/L-PROLINE TRANSPORT SYSTEM PERMEASE PROTEIN PROW"/>
    <property type="match status" value="1"/>
</dbReference>
<accession>B4W2W7</accession>
<dbReference type="EMBL" id="DS989872">
    <property type="protein sequence ID" value="EDX71499.1"/>
    <property type="molecule type" value="Genomic_DNA"/>
</dbReference>
<keyword evidence="2 6" id="KW-0813">Transport</keyword>
<dbReference type="Gene3D" id="1.10.3720.10">
    <property type="entry name" value="MetI-like"/>
    <property type="match status" value="1"/>
</dbReference>
<reference evidence="8 9" key="1">
    <citation type="submission" date="2008-07" db="EMBL/GenBank/DDBJ databases">
        <authorList>
            <person name="Tandeau de Marsac N."/>
            <person name="Ferriera S."/>
            <person name="Johnson J."/>
            <person name="Kravitz S."/>
            <person name="Beeson K."/>
            <person name="Sutton G."/>
            <person name="Rogers Y.-H."/>
            <person name="Friedman R."/>
            <person name="Frazier M."/>
            <person name="Venter J.C."/>
        </authorList>
    </citation>
    <scope>NUCLEOTIDE SEQUENCE [LARGE SCALE GENOMIC DNA]</scope>
    <source>
        <strain evidence="8 9">PCC 7420</strain>
    </source>
</reference>
<protein>
    <submittedName>
        <fullName evidence="8">ABC transporter, permease protein, putative</fullName>
    </submittedName>
</protein>
<keyword evidence="4 6" id="KW-1133">Transmembrane helix</keyword>
<gene>
    <name evidence="8" type="ORF">MC7420_65</name>
</gene>
<organism evidence="8 9">
    <name type="scientific">Coleofasciculus chthonoplastes PCC 7420</name>
    <dbReference type="NCBI Taxonomy" id="118168"/>
    <lineage>
        <taxon>Bacteria</taxon>
        <taxon>Bacillati</taxon>
        <taxon>Cyanobacteriota</taxon>
        <taxon>Cyanophyceae</taxon>
        <taxon>Coleofasciculales</taxon>
        <taxon>Coleofasciculaceae</taxon>
        <taxon>Coleofasciculus</taxon>
    </lineage>
</organism>
<feature type="domain" description="ABC transmembrane type-1" evidence="7">
    <location>
        <begin position="15"/>
        <end position="194"/>
    </location>
</feature>
<comment type="subcellular location">
    <subcellularLocation>
        <location evidence="6">Cell membrane</location>
        <topology evidence="6">Multi-pass membrane protein</topology>
    </subcellularLocation>
    <subcellularLocation>
        <location evidence="1">Membrane</location>
        <topology evidence="1">Multi-pass membrane protein</topology>
    </subcellularLocation>
</comment>
<dbReference type="CDD" id="cd06261">
    <property type="entry name" value="TM_PBP2"/>
    <property type="match status" value="1"/>
</dbReference>
<dbReference type="STRING" id="118168.MC7420_65"/>
<feature type="transmembrane region" description="Helical" evidence="6">
    <location>
        <begin position="21"/>
        <end position="40"/>
    </location>
</feature>
<dbReference type="AlphaFoldDB" id="B4W2W7"/>
<keyword evidence="5 6" id="KW-0472">Membrane</keyword>
<dbReference type="InterPro" id="IPR000515">
    <property type="entry name" value="MetI-like"/>
</dbReference>
<feature type="transmembrane region" description="Helical" evidence="6">
    <location>
        <begin position="80"/>
        <end position="101"/>
    </location>
</feature>
<dbReference type="RefSeq" id="WP_006105662.1">
    <property type="nucleotide sequence ID" value="NZ_DS989872.1"/>
</dbReference>
<keyword evidence="9" id="KW-1185">Reference proteome</keyword>
<dbReference type="PANTHER" id="PTHR30177:SF4">
    <property type="entry name" value="OSMOPROTECTANT IMPORT PERMEASE PROTEIN OSMW"/>
    <property type="match status" value="1"/>
</dbReference>
<feature type="transmembrane region" description="Helical" evidence="6">
    <location>
        <begin position="143"/>
        <end position="164"/>
    </location>
</feature>
<name>B4W2W7_9CYAN</name>
<evidence type="ECO:0000259" key="7">
    <source>
        <dbReference type="PROSITE" id="PS50928"/>
    </source>
</evidence>
<feature type="transmembrane region" description="Helical" evidence="6">
    <location>
        <begin position="176"/>
        <end position="200"/>
    </location>
</feature>
<evidence type="ECO:0000256" key="5">
    <source>
        <dbReference type="ARBA" id="ARBA00023136"/>
    </source>
</evidence>
<feature type="transmembrane region" description="Helical" evidence="6">
    <location>
        <begin position="46"/>
        <end position="73"/>
    </location>
</feature>
<keyword evidence="3 6" id="KW-0812">Transmembrane</keyword>
<evidence type="ECO:0000256" key="6">
    <source>
        <dbReference type="RuleBase" id="RU363032"/>
    </source>
</evidence>
<feature type="transmembrane region" description="Helical" evidence="6">
    <location>
        <begin position="121"/>
        <end position="138"/>
    </location>
</feature>
<evidence type="ECO:0000313" key="8">
    <source>
        <dbReference type="EMBL" id="EDX71499.1"/>
    </source>
</evidence>
<sequence>MNYIIRNPEDIIQLLLEHLQMTSLAVLIAVAIALPLSVLITRYRWLSIPVVGILGILYTIPSLALIILLVPLLGLNRQSVVVAMILYTQVILVRNFLVALQSIDPKILEAARGMGMNAWQRWWWVQIPLILPIGIAGIRLATIVAIAISTIGAKFGAGGLGVLLFDGVSQSRYDKIWAGAITVAILAFALNGILLGLQWLSNPQRKIKLMSEG</sequence>
<dbReference type="Pfam" id="PF00528">
    <property type="entry name" value="BPD_transp_1"/>
    <property type="match status" value="1"/>
</dbReference>
<dbReference type="PROSITE" id="PS50928">
    <property type="entry name" value="ABC_TM1"/>
    <property type="match status" value="1"/>
</dbReference>